<protein>
    <submittedName>
        <fullName evidence="2">Uncharacterized protein</fullName>
    </submittedName>
</protein>
<feature type="region of interest" description="Disordered" evidence="1">
    <location>
        <begin position="1"/>
        <end position="21"/>
    </location>
</feature>
<evidence type="ECO:0000256" key="1">
    <source>
        <dbReference type="SAM" id="MobiDB-lite"/>
    </source>
</evidence>
<proteinExistence type="predicted"/>
<name>A0A6C0ANN6_9ZZZZ</name>
<evidence type="ECO:0000313" key="2">
    <source>
        <dbReference type="EMBL" id="QHS80971.1"/>
    </source>
</evidence>
<dbReference type="EMBL" id="MN740728">
    <property type="protein sequence ID" value="QHS80971.1"/>
    <property type="molecule type" value="Genomic_DNA"/>
</dbReference>
<sequence>MSQPITTPGYPSRPGGNINDSTVFRSRHDSVWESYLCKGISEGLHKTPLHGSPGAVCNWSASRKHDPTRAENKRILGIVRISGEKGVSNEMIAAYIQEYFNEIPEETLNRIRELEKQGLIYENSLRMH</sequence>
<organism evidence="2">
    <name type="scientific">viral metagenome</name>
    <dbReference type="NCBI Taxonomy" id="1070528"/>
    <lineage>
        <taxon>unclassified sequences</taxon>
        <taxon>metagenomes</taxon>
        <taxon>organismal metagenomes</taxon>
    </lineage>
</organism>
<dbReference type="AlphaFoldDB" id="A0A6C0ANN6"/>
<accession>A0A6C0ANN6</accession>
<reference evidence="2" key="1">
    <citation type="journal article" date="2020" name="Nature">
        <title>Giant virus diversity and host interactions through global metagenomics.</title>
        <authorList>
            <person name="Schulz F."/>
            <person name="Roux S."/>
            <person name="Paez-Espino D."/>
            <person name="Jungbluth S."/>
            <person name="Walsh D.A."/>
            <person name="Denef V.J."/>
            <person name="McMahon K.D."/>
            <person name="Konstantinidis K.T."/>
            <person name="Eloe-Fadrosh E.A."/>
            <person name="Kyrpides N.C."/>
            <person name="Woyke T."/>
        </authorList>
    </citation>
    <scope>NUCLEOTIDE SEQUENCE</scope>
    <source>
        <strain evidence="2">GVMAG-S-1101161-73</strain>
    </source>
</reference>